<name>A0A4P7C082_9GAMM</name>
<feature type="region of interest" description="Disordered" evidence="1">
    <location>
        <begin position="231"/>
        <end position="268"/>
    </location>
</feature>
<dbReference type="InterPro" id="IPR014747">
    <property type="entry name" value="Bac_photo_RC_H_C"/>
</dbReference>
<dbReference type="GO" id="GO:0030077">
    <property type="term" value="C:plasma membrane light-harvesting complex"/>
    <property type="evidence" value="ECO:0007669"/>
    <property type="project" value="InterPro"/>
</dbReference>
<evidence type="ECO:0000256" key="1">
    <source>
        <dbReference type="SAM" id="MobiDB-lite"/>
    </source>
</evidence>
<gene>
    <name evidence="4" type="ORF">E3U44_10920</name>
</gene>
<dbReference type="Pfam" id="PF05239">
    <property type="entry name" value="PRC"/>
    <property type="match status" value="1"/>
</dbReference>
<dbReference type="Gene3D" id="3.90.50.10">
    <property type="entry name" value="Photosynthetic Reaction Center, subunit H, domain 2"/>
    <property type="match status" value="1"/>
</dbReference>
<proteinExistence type="predicted"/>
<evidence type="ECO:0000313" key="4">
    <source>
        <dbReference type="EMBL" id="QBQ54969.1"/>
    </source>
</evidence>
<sequence>MISEIDFFYLPQSRRRCTMAPHTATEVDIHQLFNTKVYDRNGEEFAKVANVWVDDNAHPYFLGIQTHGSANHVIPAQGAELSSRGNKVRLAYDKATVEASPTCDPREDLRDEDERKIYTFFQDKGPDLTASYTAREQSDVGRAEEKSIPREEKSIPLKEEEMVVGKRDVEEGSVRLRKVVRSKTEEQPVELRSEELVVEREPGSGEKVSPETLGEEEYYIPLYHEEAVVQKQAREKERVHVGKRETTEREVVSEKLREEELKGPERQS</sequence>
<evidence type="ECO:0000259" key="2">
    <source>
        <dbReference type="Pfam" id="PF05239"/>
    </source>
</evidence>
<dbReference type="OrthoDB" id="3712018at2"/>
<dbReference type="Proteomes" id="UP000294325">
    <property type="component" value="Chromosome"/>
</dbReference>
<protein>
    <submittedName>
        <fullName evidence="4">DUF2382 domain-containing protein</fullName>
    </submittedName>
</protein>
<feature type="region of interest" description="Disordered" evidence="1">
    <location>
        <begin position="193"/>
        <end position="213"/>
    </location>
</feature>
<dbReference type="PANTHER" id="PTHR38463:SF1">
    <property type="entry name" value="STRESS RESPONSE PROTEIN YSNF"/>
    <property type="match status" value="1"/>
</dbReference>
<dbReference type="PANTHER" id="PTHR38463">
    <property type="entry name" value="STRESS RESPONSE PROTEIN YSNF"/>
    <property type="match status" value="1"/>
</dbReference>
<feature type="domain" description="PRC-barrel" evidence="2">
    <location>
        <begin position="25"/>
        <end position="87"/>
    </location>
</feature>
<organism evidence="4 5">
    <name type="scientific">Nitrosococcus wardiae</name>
    <dbReference type="NCBI Taxonomy" id="1814290"/>
    <lineage>
        <taxon>Bacteria</taxon>
        <taxon>Pseudomonadati</taxon>
        <taxon>Pseudomonadota</taxon>
        <taxon>Gammaproteobacteria</taxon>
        <taxon>Chromatiales</taxon>
        <taxon>Chromatiaceae</taxon>
        <taxon>Nitrosococcus</taxon>
    </lineage>
</organism>
<feature type="compositionally biased region" description="Basic and acidic residues" evidence="1">
    <location>
        <begin position="193"/>
        <end position="204"/>
    </location>
</feature>
<feature type="domain" description="DUF2382" evidence="3">
    <location>
        <begin position="155"/>
        <end position="262"/>
    </location>
</feature>
<dbReference type="InterPro" id="IPR052967">
    <property type="entry name" value="Stress_Response_Assoc"/>
</dbReference>
<reference evidence="4 5" key="1">
    <citation type="submission" date="2019-03" db="EMBL/GenBank/DDBJ databases">
        <title>The genome sequence of Nitrosococcus wardiae strain D1FHST reveals the archetypal metabolic capacity of ammonia-oxidizing Gammaproteobacteria.</title>
        <authorList>
            <person name="Wang L."/>
            <person name="Lim C.K."/>
            <person name="Hanson T.E."/>
            <person name="Dang H."/>
            <person name="Klotz M.G."/>
        </authorList>
    </citation>
    <scope>NUCLEOTIDE SEQUENCE [LARGE SCALE GENOMIC DNA]</scope>
    <source>
        <strain evidence="4 5">D1FHS</strain>
    </source>
</reference>
<accession>A0A4P7C082</accession>
<evidence type="ECO:0000313" key="5">
    <source>
        <dbReference type="Proteomes" id="UP000294325"/>
    </source>
</evidence>
<keyword evidence="5" id="KW-1185">Reference proteome</keyword>
<dbReference type="Pfam" id="PF09557">
    <property type="entry name" value="DUF2382"/>
    <property type="match status" value="1"/>
</dbReference>
<dbReference type="SUPFAM" id="SSF50346">
    <property type="entry name" value="PRC-barrel domain"/>
    <property type="match status" value="1"/>
</dbReference>
<dbReference type="EMBL" id="CP038033">
    <property type="protein sequence ID" value="QBQ54969.1"/>
    <property type="molecule type" value="Genomic_DNA"/>
</dbReference>
<dbReference type="InterPro" id="IPR027275">
    <property type="entry name" value="PRC-brl_dom"/>
</dbReference>
<dbReference type="GO" id="GO:0019684">
    <property type="term" value="P:photosynthesis, light reaction"/>
    <property type="evidence" value="ECO:0007669"/>
    <property type="project" value="InterPro"/>
</dbReference>
<dbReference type="KEGG" id="nwr:E3U44_10920"/>
<dbReference type="InterPro" id="IPR019060">
    <property type="entry name" value="DUF2382"/>
</dbReference>
<dbReference type="InterPro" id="IPR011033">
    <property type="entry name" value="PRC_barrel-like_sf"/>
</dbReference>
<dbReference type="AlphaFoldDB" id="A0A4P7C082"/>
<evidence type="ECO:0000259" key="3">
    <source>
        <dbReference type="Pfam" id="PF09557"/>
    </source>
</evidence>